<keyword evidence="3" id="KW-0406">Ion transport</keyword>
<dbReference type="Proteomes" id="UP000762676">
    <property type="component" value="Unassembled WGS sequence"/>
</dbReference>
<dbReference type="AlphaFoldDB" id="A0AAV4I9S1"/>
<feature type="region of interest" description="Disordered" evidence="1">
    <location>
        <begin position="108"/>
        <end position="137"/>
    </location>
</feature>
<name>A0AAV4I9S1_9GAST</name>
<proteinExistence type="predicted"/>
<keyword evidence="3" id="KW-0407">Ion channel</keyword>
<keyword evidence="4" id="KW-1185">Reference proteome</keyword>
<feature type="chain" id="PRO_5043831284" evidence="2">
    <location>
        <begin position="20"/>
        <end position="170"/>
    </location>
</feature>
<evidence type="ECO:0000256" key="1">
    <source>
        <dbReference type="SAM" id="MobiDB-lite"/>
    </source>
</evidence>
<evidence type="ECO:0000256" key="2">
    <source>
        <dbReference type="SAM" id="SignalP"/>
    </source>
</evidence>
<gene>
    <name evidence="3" type="ORF">ElyMa_006519700</name>
</gene>
<evidence type="ECO:0000313" key="3">
    <source>
        <dbReference type="EMBL" id="GFS05421.1"/>
    </source>
</evidence>
<evidence type="ECO:0000313" key="4">
    <source>
        <dbReference type="Proteomes" id="UP000762676"/>
    </source>
</evidence>
<protein>
    <submittedName>
        <fullName evidence="3">Two pore domain potassium channel number 2</fullName>
    </submittedName>
</protein>
<sequence length="170" mass="19016">MGLSWIALILSEISTMMQSQMNHVANSTSHRLSNLEVLVRKKAKETRDRFSKRDFYKDMYELTHIKAFQSHASEKQTVVVFDEDKSGHGQTNNVMVMSIAAGQHVSEDEADGDFSEDTNIVSCHDPGGSSNNDSSDLTQWNNINGNISMFDEYNGHALPNTDELTNVVET</sequence>
<keyword evidence="3" id="KW-0813">Transport</keyword>
<dbReference type="EMBL" id="BMAT01013083">
    <property type="protein sequence ID" value="GFS05421.1"/>
    <property type="molecule type" value="Genomic_DNA"/>
</dbReference>
<reference evidence="3 4" key="1">
    <citation type="journal article" date="2021" name="Elife">
        <title>Chloroplast acquisition without the gene transfer in kleptoplastic sea slugs, Plakobranchus ocellatus.</title>
        <authorList>
            <person name="Maeda T."/>
            <person name="Takahashi S."/>
            <person name="Yoshida T."/>
            <person name="Shimamura S."/>
            <person name="Takaki Y."/>
            <person name="Nagai Y."/>
            <person name="Toyoda A."/>
            <person name="Suzuki Y."/>
            <person name="Arimoto A."/>
            <person name="Ishii H."/>
            <person name="Satoh N."/>
            <person name="Nishiyama T."/>
            <person name="Hasebe M."/>
            <person name="Maruyama T."/>
            <person name="Minagawa J."/>
            <person name="Obokata J."/>
            <person name="Shigenobu S."/>
        </authorList>
    </citation>
    <scope>NUCLEOTIDE SEQUENCE [LARGE SCALE GENOMIC DNA]</scope>
</reference>
<feature type="signal peptide" evidence="2">
    <location>
        <begin position="1"/>
        <end position="19"/>
    </location>
</feature>
<accession>A0AAV4I9S1</accession>
<organism evidence="3 4">
    <name type="scientific">Elysia marginata</name>
    <dbReference type="NCBI Taxonomy" id="1093978"/>
    <lineage>
        <taxon>Eukaryota</taxon>
        <taxon>Metazoa</taxon>
        <taxon>Spiralia</taxon>
        <taxon>Lophotrochozoa</taxon>
        <taxon>Mollusca</taxon>
        <taxon>Gastropoda</taxon>
        <taxon>Heterobranchia</taxon>
        <taxon>Euthyneura</taxon>
        <taxon>Panpulmonata</taxon>
        <taxon>Sacoglossa</taxon>
        <taxon>Placobranchoidea</taxon>
        <taxon>Plakobranchidae</taxon>
        <taxon>Elysia</taxon>
    </lineage>
</organism>
<feature type="compositionally biased region" description="Low complexity" evidence="1">
    <location>
        <begin position="127"/>
        <end position="136"/>
    </location>
</feature>
<comment type="caution">
    <text evidence="3">The sequence shown here is derived from an EMBL/GenBank/DDBJ whole genome shotgun (WGS) entry which is preliminary data.</text>
</comment>
<keyword evidence="2" id="KW-0732">Signal</keyword>
<dbReference type="GO" id="GO:0034220">
    <property type="term" value="P:monoatomic ion transmembrane transport"/>
    <property type="evidence" value="ECO:0007669"/>
    <property type="project" value="UniProtKB-KW"/>
</dbReference>